<dbReference type="InterPro" id="IPR035979">
    <property type="entry name" value="RBD_domain_sf"/>
</dbReference>
<evidence type="ECO:0000313" key="6">
    <source>
        <dbReference type="EMBL" id="VDK43129.1"/>
    </source>
</evidence>
<dbReference type="InterPro" id="IPR000504">
    <property type="entry name" value="RRM_dom"/>
</dbReference>
<dbReference type="AlphaFoldDB" id="A0A158PN44"/>
<feature type="region of interest" description="Disordered" evidence="4">
    <location>
        <begin position="155"/>
        <end position="192"/>
    </location>
</feature>
<dbReference type="SMART" id="SM00360">
    <property type="entry name" value="RRM"/>
    <property type="match status" value="3"/>
</dbReference>
<evidence type="ECO:0000256" key="4">
    <source>
        <dbReference type="SAM" id="MobiDB-lite"/>
    </source>
</evidence>
<sequence>MSWIIRLQRLPLSANASDIRSFFAGLRIPDGAVHIVGGPEGDAFIGFATDEDARQAMRYNDRRIHDQRVHLLLSSRVEMECVIAKARSGDLGAASSFDQLASQRVATAGVHDDSQMNMAAAAAAAAQAVGTRSSDSFTNNTTDRNAQHAALISSSRSHNTNNSNNNNIQATSQQSLTDIQQRQQSDFTQQQFNRGENAALWGRTAEMVNSMASSQIQSDSWKNSASGNSFDSRSCSTAVPSSRHSKGGTSQQQPASITPWQDAKMLNILSQNNTNSLATPSNAVYHQQSARDEHYDTDTSNSNFQGYKASLQPTTVTSTSNVFAQRSQIYQQSGLVAPPLIPGQQLQMPPSIPGLVMPPMVPPVMPPVASALASTLVSASNASGAAASLATANPFAGVFSHQNAPIFPPVPIQRAVKQEINEGCCYVELSRLPSELVSPAALEQFLKPSIPLTLSSVKVVFDPKGQPLHALVRFESAQDAENILNRDGERGIRIRPCSRETFDKTVDGSVMAPTDISNHSSHERGRSRNRDPSSSRPNSSSRRRHSPDPRRDLDSRRDIDHDHRSSQNSRSRTPPAAHRTIRRRSSRSPIAHRDIKRRKDEQPDRYCIEFSNLPFRVTEPEIRNFLGPRCEPVKVSRAFKEDAQASDRWILEFSSIEFAERAYRTRGSIQDRTVRSRRLTNDEADALLSIPDKFGYKKKEEFERKHGASSSFERTTDVLPSSGESNSNIMPPTSMNGSASNDNKFGAFPSRQDRAHHSASGPPSAPHRDNYSGRGRGGRAGPPRPFGPGMDYDSMPPNRGMPLIGNGPAGGFTMNGPSNMGGLPSQRFCGGPRAPLIRPPSFFGATPASTIRQRGPPPSQQQSNSARVKQQAVDTSSSHHHSNGSSRSSLGISPSKNDTKNNTATTSLPSSSSTTSAASANSKQTSCLLLQNISSTLKESDIVQLLAVNASRINSTSIRRLSDGKVYVDLGDADDAKNAFDKFSRLTDKEKNNVQISLITHQKMVEDIQHSIDQKELDPELVASLGEPGTVISCHGFPPDVTIMDVAQFFDKFSLVESSVRIKLDDDGISTGECLLAVGTPQEAAKAVLLLSGRRLNGSTVTMSVVEATSKQS</sequence>
<proteinExistence type="predicted"/>
<dbReference type="CDD" id="cd12254">
    <property type="entry name" value="RRM_hnRNPH_ESRPs_RBM12_like"/>
    <property type="match status" value="1"/>
</dbReference>
<dbReference type="OrthoDB" id="2588702at2759"/>
<evidence type="ECO:0000256" key="3">
    <source>
        <dbReference type="PROSITE-ProRule" id="PRU00176"/>
    </source>
</evidence>
<evidence type="ECO:0000256" key="1">
    <source>
        <dbReference type="ARBA" id="ARBA00022737"/>
    </source>
</evidence>
<feature type="compositionally biased region" description="Low complexity" evidence="4">
    <location>
        <begin position="903"/>
        <end position="921"/>
    </location>
</feature>
<feature type="compositionally biased region" description="Low complexity" evidence="4">
    <location>
        <begin position="155"/>
        <end position="191"/>
    </location>
</feature>
<keyword evidence="2 3" id="KW-0694">RNA-binding</keyword>
<feature type="domain" description="RRM" evidence="5">
    <location>
        <begin position="3"/>
        <end position="76"/>
    </location>
</feature>
<dbReference type="CDD" id="cd12510">
    <property type="entry name" value="RRM1_RBM12_like"/>
    <property type="match status" value="1"/>
</dbReference>
<dbReference type="WBParaSite" id="ASIM_0001097301-mRNA-1">
    <property type="protein sequence ID" value="ASIM_0001097301-mRNA-1"/>
    <property type="gene ID" value="ASIM_0001097301"/>
</dbReference>
<evidence type="ECO:0000256" key="2">
    <source>
        <dbReference type="ARBA" id="ARBA00022884"/>
    </source>
</evidence>
<dbReference type="Proteomes" id="UP000267096">
    <property type="component" value="Unassembled WGS sequence"/>
</dbReference>
<feature type="compositionally biased region" description="Polar residues" evidence="4">
    <location>
        <begin position="708"/>
        <end position="743"/>
    </location>
</feature>
<feature type="region of interest" description="Disordered" evidence="4">
    <location>
        <begin position="701"/>
        <end position="921"/>
    </location>
</feature>
<feature type="region of interest" description="Disordered" evidence="4">
    <location>
        <begin position="503"/>
        <end position="599"/>
    </location>
</feature>
<name>A0A158PN44_ANISI</name>
<reference evidence="8" key="1">
    <citation type="submission" date="2016-04" db="UniProtKB">
        <authorList>
            <consortium name="WormBaseParasite"/>
        </authorList>
    </citation>
    <scope>IDENTIFICATION</scope>
</reference>
<feature type="compositionally biased region" description="Basic and acidic residues" evidence="4">
    <location>
        <begin position="520"/>
        <end position="533"/>
    </location>
</feature>
<dbReference type="EMBL" id="UYRR01031003">
    <property type="protein sequence ID" value="VDK43129.1"/>
    <property type="molecule type" value="Genomic_DNA"/>
</dbReference>
<reference evidence="6 7" key="2">
    <citation type="submission" date="2018-11" db="EMBL/GenBank/DDBJ databases">
        <authorList>
            <consortium name="Pathogen Informatics"/>
        </authorList>
    </citation>
    <scope>NUCLEOTIDE SEQUENCE [LARGE SCALE GENOMIC DNA]</scope>
</reference>
<gene>
    <name evidence="6" type="ORF">ASIM_LOCUS10531</name>
</gene>
<protein>
    <submittedName>
        <fullName evidence="8">RRM domain-containing protein</fullName>
    </submittedName>
</protein>
<feature type="compositionally biased region" description="Low complexity" evidence="4">
    <location>
        <begin position="883"/>
        <end position="895"/>
    </location>
</feature>
<organism evidence="8">
    <name type="scientific">Anisakis simplex</name>
    <name type="common">Herring worm</name>
    <dbReference type="NCBI Taxonomy" id="6269"/>
    <lineage>
        <taxon>Eukaryota</taxon>
        <taxon>Metazoa</taxon>
        <taxon>Ecdysozoa</taxon>
        <taxon>Nematoda</taxon>
        <taxon>Chromadorea</taxon>
        <taxon>Rhabditida</taxon>
        <taxon>Spirurina</taxon>
        <taxon>Ascaridomorpha</taxon>
        <taxon>Ascaridoidea</taxon>
        <taxon>Anisakidae</taxon>
        <taxon>Anisakis</taxon>
        <taxon>Anisakis simplex complex</taxon>
    </lineage>
</organism>
<feature type="compositionally biased region" description="Polar residues" evidence="4">
    <location>
        <begin position="866"/>
        <end position="875"/>
    </location>
</feature>
<feature type="compositionally biased region" description="Basic and acidic residues" evidence="4">
    <location>
        <begin position="546"/>
        <end position="565"/>
    </location>
</feature>
<dbReference type="PANTHER" id="PTHR13976">
    <property type="entry name" value="HETEROGENEOUS NUCLEAR RIBONUCLEOPROTEIN-RELATED"/>
    <property type="match status" value="1"/>
</dbReference>
<evidence type="ECO:0000313" key="7">
    <source>
        <dbReference type="Proteomes" id="UP000267096"/>
    </source>
</evidence>
<feature type="region of interest" description="Disordered" evidence="4">
    <location>
        <begin position="219"/>
        <end position="257"/>
    </location>
</feature>
<keyword evidence="7" id="KW-1185">Reference proteome</keyword>
<dbReference type="Gene3D" id="3.30.70.330">
    <property type="match status" value="3"/>
</dbReference>
<keyword evidence="1" id="KW-0677">Repeat</keyword>
<dbReference type="SUPFAM" id="SSF54928">
    <property type="entry name" value="RNA-binding domain, RBD"/>
    <property type="match status" value="3"/>
</dbReference>
<dbReference type="PROSITE" id="PS50102">
    <property type="entry name" value="RRM"/>
    <property type="match status" value="1"/>
</dbReference>
<evidence type="ECO:0000259" key="5">
    <source>
        <dbReference type="PROSITE" id="PS50102"/>
    </source>
</evidence>
<feature type="region of interest" description="Disordered" evidence="4">
    <location>
        <begin position="284"/>
        <end position="305"/>
    </location>
</feature>
<dbReference type="Pfam" id="PF00076">
    <property type="entry name" value="RRM_1"/>
    <property type="match status" value="1"/>
</dbReference>
<accession>A0A158PN44</accession>
<evidence type="ECO:0000313" key="8">
    <source>
        <dbReference type="WBParaSite" id="ASIM_0001097301-mRNA-1"/>
    </source>
</evidence>
<dbReference type="InterPro" id="IPR050666">
    <property type="entry name" value="ESRP"/>
</dbReference>
<dbReference type="InterPro" id="IPR012677">
    <property type="entry name" value="Nucleotide-bd_a/b_plait_sf"/>
</dbReference>
<dbReference type="GO" id="GO:0003723">
    <property type="term" value="F:RNA binding"/>
    <property type="evidence" value="ECO:0007669"/>
    <property type="project" value="UniProtKB-UniRule"/>
</dbReference>